<name>A0ABU5HXY9_9HYPH</name>
<accession>A0ABU5HXY9</accession>
<gene>
    <name evidence="2" type="ORF">U0C82_01090</name>
</gene>
<feature type="coiled-coil region" evidence="1">
    <location>
        <begin position="73"/>
        <end position="109"/>
    </location>
</feature>
<keyword evidence="1" id="KW-0175">Coiled coil</keyword>
<reference evidence="2 3" key="1">
    <citation type="submission" date="2023-12" db="EMBL/GenBank/DDBJ databases">
        <title>Description of Novel Strain Fulvimarina sp. 2208YS6-2-32 isolated from Uroteuthis (Photololigo) edulis.</title>
        <authorList>
            <person name="Park J.-S."/>
        </authorList>
    </citation>
    <scope>NUCLEOTIDE SEQUENCE [LARGE SCALE GENOMIC DNA]</scope>
    <source>
        <strain evidence="2 3">2208YS6-2-32</strain>
    </source>
</reference>
<proteinExistence type="predicted"/>
<organism evidence="2 3">
    <name type="scientific">Fulvimarina uroteuthidis</name>
    <dbReference type="NCBI Taxonomy" id="3098149"/>
    <lineage>
        <taxon>Bacteria</taxon>
        <taxon>Pseudomonadati</taxon>
        <taxon>Pseudomonadota</taxon>
        <taxon>Alphaproteobacteria</taxon>
        <taxon>Hyphomicrobiales</taxon>
        <taxon>Aurantimonadaceae</taxon>
        <taxon>Fulvimarina</taxon>
    </lineage>
</organism>
<dbReference type="Proteomes" id="UP001294412">
    <property type="component" value="Unassembled WGS sequence"/>
</dbReference>
<evidence type="ECO:0000313" key="2">
    <source>
        <dbReference type="EMBL" id="MDY8107742.1"/>
    </source>
</evidence>
<dbReference type="EMBL" id="JAXLPB010000001">
    <property type="protein sequence ID" value="MDY8107742.1"/>
    <property type="molecule type" value="Genomic_DNA"/>
</dbReference>
<protein>
    <recommendedName>
        <fullName evidence="4">Flagellar FliJ protein</fullName>
    </recommendedName>
</protein>
<evidence type="ECO:0000256" key="1">
    <source>
        <dbReference type="SAM" id="Coils"/>
    </source>
</evidence>
<sequence length="135" mass="15241">MNDAKSRKKRLERILKVQGQKRQIEEWALTQLKRKRAEIDRSDSEILQSLAPSSELHGLFIGAKVNSLRRNDAARRENEAERAKGEVRLAEARRQEKGVERRLTQAGKDAAAQDEAIALDGHVESFLARLSNSLG</sequence>
<evidence type="ECO:0000313" key="3">
    <source>
        <dbReference type="Proteomes" id="UP001294412"/>
    </source>
</evidence>
<evidence type="ECO:0008006" key="4">
    <source>
        <dbReference type="Google" id="ProtNLM"/>
    </source>
</evidence>
<keyword evidence="3" id="KW-1185">Reference proteome</keyword>
<comment type="caution">
    <text evidence="2">The sequence shown here is derived from an EMBL/GenBank/DDBJ whole genome shotgun (WGS) entry which is preliminary data.</text>
</comment>
<dbReference type="RefSeq" id="WP_322185027.1">
    <property type="nucleotide sequence ID" value="NZ_JAXLPB010000001.1"/>
</dbReference>